<proteinExistence type="predicted"/>
<organism evidence="1 2">
    <name type="scientific">Acidithiobacillus ferruginosus</name>
    <dbReference type="NCBI Taxonomy" id="3063951"/>
    <lineage>
        <taxon>Bacteria</taxon>
        <taxon>Pseudomonadati</taxon>
        <taxon>Pseudomonadota</taxon>
        <taxon>Acidithiobacillia</taxon>
        <taxon>Acidithiobacillales</taxon>
        <taxon>Acidithiobacillaceae</taxon>
        <taxon>Acidithiobacillus</taxon>
    </lineage>
</organism>
<dbReference type="EMBL" id="CP130946">
    <property type="protein sequence ID" value="XRP74364.1"/>
    <property type="molecule type" value="Genomic_DNA"/>
</dbReference>
<keyword evidence="2" id="KW-1185">Reference proteome</keyword>
<name>A0ACD5IP48_9PROT</name>
<dbReference type="Proteomes" id="UP001196097">
    <property type="component" value="Chromosome"/>
</dbReference>
<protein>
    <submittedName>
        <fullName evidence="1">Uncharacterized protein</fullName>
    </submittedName>
</protein>
<accession>A0ACD5IP48</accession>
<evidence type="ECO:0000313" key="2">
    <source>
        <dbReference type="Proteomes" id="UP001196097"/>
    </source>
</evidence>
<sequence length="51" mass="5649">MNDGKPRASWMYRLAPKKLTLALPLAKVMPAYAAFVFQDIRLKPSGALSIT</sequence>
<gene>
    <name evidence="1" type="ORF">HF292_006900</name>
</gene>
<reference evidence="1 2" key="1">
    <citation type="journal article" date="2021" name="ISME J.">
        <title>Genomic evolution of the class Acidithiobacillia: deep-branching Proteobacteria living in extreme acidic conditions.</title>
        <authorList>
            <person name="Moya-Beltran A."/>
            <person name="Beard S."/>
            <person name="Rojas-Villalobos C."/>
            <person name="Issotta F."/>
            <person name="Gallardo Y."/>
            <person name="Ulloa R."/>
            <person name="Giaveno A."/>
            <person name="Degli Esposti M."/>
            <person name="Johnson D.B."/>
            <person name="Quatrini R."/>
        </authorList>
    </citation>
    <scope>NUCLEOTIDE SEQUENCE [LARGE SCALE GENOMIC DNA]</scope>
    <source>
        <strain evidence="1 2">CF3</strain>
    </source>
</reference>
<evidence type="ECO:0000313" key="1">
    <source>
        <dbReference type="EMBL" id="XRP74364.1"/>
    </source>
</evidence>